<comment type="caution">
    <text evidence="14">The sequence shown here is derived from an EMBL/GenBank/DDBJ whole genome shotgun (WGS) entry which is preliminary data.</text>
</comment>
<feature type="domain" description="C2H2-type" evidence="13">
    <location>
        <begin position="125"/>
        <end position="152"/>
    </location>
</feature>
<keyword evidence="3" id="KW-0479">Metal-binding</keyword>
<feature type="domain" description="C2H2-type" evidence="13">
    <location>
        <begin position="153"/>
        <end position="180"/>
    </location>
</feature>
<dbReference type="SMART" id="SM00355">
    <property type="entry name" value="ZnF_C2H2"/>
    <property type="match status" value="4"/>
</dbReference>
<keyword evidence="5 11" id="KW-0863">Zinc-finger</keyword>
<dbReference type="PANTHER" id="PTHR24404:SF114">
    <property type="entry name" value="KLUMPFUSS, ISOFORM B-RELATED"/>
    <property type="match status" value="1"/>
</dbReference>
<name>A0A5B7JMC9_PORTR</name>
<proteinExistence type="inferred from homology"/>
<keyword evidence="8" id="KW-0238">DNA-binding</keyword>
<feature type="domain" description="C2H2-type" evidence="13">
    <location>
        <begin position="97"/>
        <end position="124"/>
    </location>
</feature>
<reference evidence="14 15" key="1">
    <citation type="submission" date="2019-05" db="EMBL/GenBank/DDBJ databases">
        <title>Another draft genome of Portunus trituberculatus and its Hox gene families provides insights of decapod evolution.</title>
        <authorList>
            <person name="Jeong J.-H."/>
            <person name="Song I."/>
            <person name="Kim S."/>
            <person name="Choi T."/>
            <person name="Kim D."/>
            <person name="Ryu S."/>
            <person name="Kim W."/>
        </authorList>
    </citation>
    <scope>NUCLEOTIDE SEQUENCE [LARGE SCALE GENOMIC DNA]</scope>
    <source>
        <tissue evidence="14">Muscle</tissue>
    </source>
</reference>
<evidence type="ECO:0000256" key="9">
    <source>
        <dbReference type="ARBA" id="ARBA00023163"/>
    </source>
</evidence>
<feature type="region of interest" description="Disordered" evidence="12">
    <location>
        <begin position="178"/>
        <end position="201"/>
    </location>
</feature>
<keyword evidence="15" id="KW-1185">Reference proteome</keyword>
<evidence type="ECO:0000256" key="3">
    <source>
        <dbReference type="ARBA" id="ARBA00022723"/>
    </source>
</evidence>
<keyword evidence="7" id="KW-0805">Transcription regulation</keyword>
<organism evidence="14 15">
    <name type="scientific">Portunus trituberculatus</name>
    <name type="common">Swimming crab</name>
    <name type="synonym">Neptunus trituberculatus</name>
    <dbReference type="NCBI Taxonomy" id="210409"/>
    <lineage>
        <taxon>Eukaryota</taxon>
        <taxon>Metazoa</taxon>
        <taxon>Ecdysozoa</taxon>
        <taxon>Arthropoda</taxon>
        <taxon>Crustacea</taxon>
        <taxon>Multicrustacea</taxon>
        <taxon>Malacostraca</taxon>
        <taxon>Eumalacostraca</taxon>
        <taxon>Eucarida</taxon>
        <taxon>Decapoda</taxon>
        <taxon>Pleocyemata</taxon>
        <taxon>Brachyura</taxon>
        <taxon>Eubrachyura</taxon>
        <taxon>Portunoidea</taxon>
        <taxon>Portunidae</taxon>
        <taxon>Portuninae</taxon>
        <taxon>Portunus</taxon>
    </lineage>
</organism>
<evidence type="ECO:0000256" key="4">
    <source>
        <dbReference type="ARBA" id="ARBA00022737"/>
    </source>
</evidence>
<evidence type="ECO:0000256" key="5">
    <source>
        <dbReference type="ARBA" id="ARBA00022771"/>
    </source>
</evidence>
<evidence type="ECO:0000256" key="11">
    <source>
        <dbReference type="PROSITE-ProRule" id="PRU00042"/>
    </source>
</evidence>
<dbReference type="InterPro" id="IPR013087">
    <property type="entry name" value="Znf_C2H2_type"/>
</dbReference>
<accession>A0A5B7JMC9</accession>
<evidence type="ECO:0000259" key="13">
    <source>
        <dbReference type="PROSITE" id="PS50157"/>
    </source>
</evidence>
<protein>
    <submittedName>
        <fullName evidence="14">RE1-silencing transcription factor A</fullName>
    </submittedName>
</protein>
<dbReference type="PANTHER" id="PTHR24404">
    <property type="entry name" value="ZINC FINGER PROTEIN"/>
    <property type="match status" value="1"/>
</dbReference>
<dbReference type="PROSITE" id="PS50157">
    <property type="entry name" value="ZINC_FINGER_C2H2_2"/>
    <property type="match status" value="4"/>
</dbReference>
<dbReference type="InterPro" id="IPR050589">
    <property type="entry name" value="Ikaros_C2H2-ZF"/>
</dbReference>
<evidence type="ECO:0000313" key="14">
    <source>
        <dbReference type="EMBL" id="MPC94267.1"/>
    </source>
</evidence>
<dbReference type="GO" id="GO:0000978">
    <property type="term" value="F:RNA polymerase II cis-regulatory region sequence-specific DNA binding"/>
    <property type="evidence" value="ECO:0007669"/>
    <property type="project" value="TreeGrafter"/>
</dbReference>
<dbReference type="Gene3D" id="3.30.160.60">
    <property type="entry name" value="Classic Zinc Finger"/>
    <property type="match status" value="3"/>
</dbReference>
<comment type="subcellular location">
    <subcellularLocation>
        <location evidence="1">Nucleus</location>
    </subcellularLocation>
</comment>
<evidence type="ECO:0000256" key="7">
    <source>
        <dbReference type="ARBA" id="ARBA00023015"/>
    </source>
</evidence>
<evidence type="ECO:0000313" key="15">
    <source>
        <dbReference type="Proteomes" id="UP000324222"/>
    </source>
</evidence>
<dbReference type="OrthoDB" id="6359816at2759"/>
<feature type="compositionally biased region" description="Low complexity" evidence="12">
    <location>
        <begin position="182"/>
        <end position="195"/>
    </location>
</feature>
<gene>
    <name evidence="14" type="primary">rest-a_1</name>
    <name evidence="14" type="ORF">E2C01_089429</name>
</gene>
<sequence>MMRQRRPARHHSYGRGVCVGVRCVGVKKLIHALSLQALNADKPLTYYYAALHKATPSALAHPRPGEKAFPCPHCPYRASQRIHLHEHIRIHTGEKPFHCPHCPYQARTNYILTKHIRRHTGEKPFACPACHYRAAQRSHLVTHLRTHAPVRYLSCPRCPYKTPDDTRLLEHIRMHEEEGPAPHHAAPTAAAAALTPPEPTK</sequence>
<dbReference type="AlphaFoldDB" id="A0A5B7JMC9"/>
<evidence type="ECO:0000256" key="6">
    <source>
        <dbReference type="ARBA" id="ARBA00022833"/>
    </source>
</evidence>
<evidence type="ECO:0000256" key="10">
    <source>
        <dbReference type="ARBA" id="ARBA00023242"/>
    </source>
</evidence>
<dbReference type="InterPro" id="IPR036236">
    <property type="entry name" value="Znf_C2H2_sf"/>
</dbReference>
<evidence type="ECO:0000256" key="12">
    <source>
        <dbReference type="SAM" id="MobiDB-lite"/>
    </source>
</evidence>
<dbReference type="EMBL" id="VSRR010097869">
    <property type="protein sequence ID" value="MPC94267.1"/>
    <property type="molecule type" value="Genomic_DNA"/>
</dbReference>
<feature type="domain" description="C2H2-type" evidence="13">
    <location>
        <begin position="69"/>
        <end position="96"/>
    </location>
</feature>
<dbReference type="GO" id="GO:0005634">
    <property type="term" value="C:nucleus"/>
    <property type="evidence" value="ECO:0007669"/>
    <property type="project" value="UniProtKB-SubCell"/>
</dbReference>
<evidence type="ECO:0000256" key="1">
    <source>
        <dbReference type="ARBA" id="ARBA00004123"/>
    </source>
</evidence>
<comment type="similarity">
    <text evidence="2">Belongs to the krueppel C2H2-type zinc-finger protein family.</text>
</comment>
<keyword evidence="9" id="KW-0804">Transcription</keyword>
<dbReference type="GO" id="GO:0003700">
    <property type="term" value="F:DNA-binding transcription factor activity"/>
    <property type="evidence" value="ECO:0007669"/>
    <property type="project" value="TreeGrafter"/>
</dbReference>
<dbReference type="FunFam" id="3.30.160.60:FF:001156">
    <property type="entry name" value="Zinc finger protein 407"/>
    <property type="match status" value="1"/>
</dbReference>
<dbReference type="Proteomes" id="UP000324222">
    <property type="component" value="Unassembled WGS sequence"/>
</dbReference>
<keyword evidence="10" id="KW-0539">Nucleus</keyword>
<keyword evidence="6" id="KW-0862">Zinc</keyword>
<keyword evidence="4" id="KW-0677">Repeat</keyword>
<dbReference type="SUPFAM" id="SSF57667">
    <property type="entry name" value="beta-beta-alpha zinc fingers"/>
    <property type="match status" value="2"/>
</dbReference>
<dbReference type="Pfam" id="PF00096">
    <property type="entry name" value="zf-C2H2"/>
    <property type="match status" value="1"/>
</dbReference>
<dbReference type="FunFam" id="3.30.160.60:FF:000875">
    <property type="entry name" value="zinc finger protein 236 isoform X7"/>
    <property type="match status" value="2"/>
</dbReference>
<evidence type="ECO:0000256" key="2">
    <source>
        <dbReference type="ARBA" id="ARBA00006991"/>
    </source>
</evidence>
<dbReference type="GO" id="GO:0008270">
    <property type="term" value="F:zinc ion binding"/>
    <property type="evidence" value="ECO:0007669"/>
    <property type="project" value="UniProtKB-KW"/>
</dbReference>
<evidence type="ECO:0000256" key="8">
    <source>
        <dbReference type="ARBA" id="ARBA00023125"/>
    </source>
</evidence>
<dbReference type="GO" id="GO:0006357">
    <property type="term" value="P:regulation of transcription by RNA polymerase II"/>
    <property type="evidence" value="ECO:0007669"/>
    <property type="project" value="TreeGrafter"/>
</dbReference>